<evidence type="ECO:0008006" key="4">
    <source>
        <dbReference type="Google" id="ProtNLM"/>
    </source>
</evidence>
<evidence type="ECO:0000313" key="2">
    <source>
        <dbReference type="EMBL" id="ODJ86328.1"/>
    </source>
</evidence>
<accession>A0A7Z0VIN1</accession>
<evidence type="ECO:0000313" key="3">
    <source>
        <dbReference type="Proteomes" id="UP000094769"/>
    </source>
</evidence>
<sequence>MKKTVYRMLLGLGTFLMFFRFGGPALIYGTTGPGPFAEVWVEPGNTTSLLLDADLRFFGALMLGIGLIMIWLMREVEYGGTILRIIAGAVLVGAIARIYALVQFGSAGMAGTIPIIIEVLLPVALIVLQTSISRDAQSI</sequence>
<dbReference type="Pfam" id="PF14248">
    <property type="entry name" value="DUF4345"/>
    <property type="match status" value="1"/>
</dbReference>
<feature type="transmembrane region" description="Helical" evidence="1">
    <location>
        <begin position="85"/>
        <end position="102"/>
    </location>
</feature>
<evidence type="ECO:0000256" key="1">
    <source>
        <dbReference type="SAM" id="Phobius"/>
    </source>
</evidence>
<dbReference type="RefSeq" id="WP_069127133.1">
    <property type="nucleotide sequence ID" value="NZ_MARB01000023.1"/>
</dbReference>
<keyword evidence="3" id="KW-1185">Reference proteome</keyword>
<dbReference type="EMBL" id="MARB01000023">
    <property type="protein sequence ID" value="ODJ86328.1"/>
    <property type="molecule type" value="Genomic_DNA"/>
</dbReference>
<keyword evidence="1" id="KW-1133">Transmembrane helix</keyword>
<reference evidence="2 3" key="1">
    <citation type="submission" date="2016-06" db="EMBL/GenBank/DDBJ databases">
        <title>Genome sequence of endosymbiont of Candidatus Endolucinida thiodiazotropha.</title>
        <authorList>
            <person name="Poehlein A."/>
            <person name="Koenig S."/>
            <person name="Heiden S.E."/>
            <person name="Thuermer A."/>
            <person name="Voget S."/>
            <person name="Daniel R."/>
            <person name="Markert S."/>
            <person name="Gros O."/>
            <person name="Schweder T."/>
        </authorList>
    </citation>
    <scope>NUCLEOTIDE SEQUENCE [LARGE SCALE GENOMIC DNA]</scope>
    <source>
        <strain evidence="2 3">COS</strain>
    </source>
</reference>
<keyword evidence="1" id="KW-0812">Transmembrane</keyword>
<organism evidence="2 3">
    <name type="scientific">Candidatus Thiodiazotropha endolucinida</name>
    <dbReference type="NCBI Taxonomy" id="1655433"/>
    <lineage>
        <taxon>Bacteria</taxon>
        <taxon>Pseudomonadati</taxon>
        <taxon>Pseudomonadota</taxon>
        <taxon>Gammaproteobacteria</taxon>
        <taxon>Chromatiales</taxon>
        <taxon>Sedimenticolaceae</taxon>
        <taxon>Candidatus Thiodiazotropha</taxon>
    </lineage>
</organism>
<dbReference type="Proteomes" id="UP000094769">
    <property type="component" value="Unassembled WGS sequence"/>
</dbReference>
<feature type="transmembrane region" description="Helical" evidence="1">
    <location>
        <begin position="108"/>
        <end position="128"/>
    </location>
</feature>
<protein>
    <recommendedName>
        <fullName evidence="4">DUF4345 domain-containing protein</fullName>
    </recommendedName>
</protein>
<feature type="transmembrane region" description="Helical" evidence="1">
    <location>
        <begin position="53"/>
        <end position="73"/>
    </location>
</feature>
<gene>
    <name evidence="2" type="ORF">CODIS_33870</name>
</gene>
<keyword evidence="1" id="KW-0472">Membrane</keyword>
<proteinExistence type="predicted"/>
<name>A0A7Z0VIN1_9GAMM</name>
<dbReference type="AlphaFoldDB" id="A0A7Z0VIN1"/>
<comment type="caution">
    <text evidence="2">The sequence shown here is derived from an EMBL/GenBank/DDBJ whole genome shotgun (WGS) entry which is preliminary data.</text>
</comment>
<dbReference type="InterPro" id="IPR025597">
    <property type="entry name" value="DUF4345"/>
</dbReference>